<feature type="domain" description="EIF3F/CSN6-like C-terminal" evidence="1">
    <location>
        <begin position="13"/>
        <end position="78"/>
    </location>
</feature>
<protein>
    <recommendedName>
        <fullName evidence="1">EIF3F/CSN6-like C-terminal domain-containing protein</fullName>
    </recommendedName>
</protein>
<dbReference type="InterPro" id="IPR024969">
    <property type="entry name" value="EIF3F/CSN6-like_C"/>
</dbReference>
<evidence type="ECO:0000313" key="2">
    <source>
        <dbReference type="EMBL" id="KAG8431231.1"/>
    </source>
</evidence>
<gene>
    <name evidence="2" type="ORF">GDO86_019208</name>
</gene>
<comment type="caution">
    <text evidence="2">The sequence shown here is derived from an EMBL/GenBank/DDBJ whole genome shotgun (WGS) entry which is preliminary data.</text>
</comment>
<feature type="non-terminal residue" evidence="2">
    <location>
        <position position="79"/>
    </location>
</feature>
<proteinExistence type="predicted"/>
<keyword evidence="3" id="KW-1185">Reference proteome</keyword>
<accession>A0A8T2IL08</accession>
<dbReference type="EMBL" id="JAACNH010000288">
    <property type="protein sequence ID" value="KAG8431231.1"/>
    <property type="molecule type" value="Genomic_DNA"/>
</dbReference>
<dbReference type="Proteomes" id="UP000812440">
    <property type="component" value="Unassembled WGS sequence"/>
</dbReference>
<sequence length="79" mass="8810">PPYKNCFNANRSIGLTSDLQQVGVAANRLQDSMTTFLQYAEDVLSGKITADNTVGRFLMDLVNQVPKIDPEDFESMLKQ</sequence>
<dbReference type="OrthoDB" id="25498at2759"/>
<organism evidence="2 3">
    <name type="scientific">Hymenochirus boettgeri</name>
    <name type="common">Congo dwarf clawed frog</name>
    <dbReference type="NCBI Taxonomy" id="247094"/>
    <lineage>
        <taxon>Eukaryota</taxon>
        <taxon>Metazoa</taxon>
        <taxon>Chordata</taxon>
        <taxon>Craniata</taxon>
        <taxon>Vertebrata</taxon>
        <taxon>Euteleostomi</taxon>
        <taxon>Amphibia</taxon>
        <taxon>Batrachia</taxon>
        <taxon>Anura</taxon>
        <taxon>Pipoidea</taxon>
        <taxon>Pipidae</taxon>
        <taxon>Pipinae</taxon>
        <taxon>Hymenochirus</taxon>
    </lineage>
</organism>
<name>A0A8T2IL08_9PIPI</name>
<evidence type="ECO:0000259" key="1">
    <source>
        <dbReference type="Pfam" id="PF13012"/>
    </source>
</evidence>
<dbReference type="AlphaFoldDB" id="A0A8T2IL08"/>
<reference evidence="2" key="1">
    <citation type="thesis" date="2020" institute="ProQuest LLC" country="789 East Eisenhower Parkway, Ann Arbor, MI, USA">
        <title>Comparative Genomics and Chromosome Evolution.</title>
        <authorList>
            <person name="Mudd A.B."/>
        </authorList>
    </citation>
    <scope>NUCLEOTIDE SEQUENCE</scope>
    <source>
        <strain evidence="2">Female2</strain>
        <tissue evidence="2">Blood</tissue>
    </source>
</reference>
<dbReference type="Pfam" id="PF13012">
    <property type="entry name" value="MitMem_reg"/>
    <property type="match status" value="1"/>
</dbReference>
<evidence type="ECO:0000313" key="3">
    <source>
        <dbReference type="Proteomes" id="UP000812440"/>
    </source>
</evidence>